<name>A0AA37SQ84_9BACT</name>
<accession>A0AA37SQ84</accession>
<protein>
    <recommendedName>
        <fullName evidence="3">CHAT domain-containing protein</fullName>
    </recommendedName>
</protein>
<evidence type="ECO:0000256" key="2">
    <source>
        <dbReference type="SAM" id="SignalP"/>
    </source>
</evidence>
<dbReference type="Proteomes" id="UP001156666">
    <property type="component" value="Unassembled WGS sequence"/>
</dbReference>
<organism evidence="4 5">
    <name type="scientific">Portibacter lacus</name>
    <dbReference type="NCBI Taxonomy" id="1099794"/>
    <lineage>
        <taxon>Bacteria</taxon>
        <taxon>Pseudomonadati</taxon>
        <taxon>Bacteroidota</taxon>
        <taxon>Saprospiria</taxon>
        <taxon>Saprospirales</taxon>
        <taxon>Haliscomenobacteraceae</taxon>
        <taxon>Portibacter</taxon>
    </lineage>
</organism>
<evidence type="ECO:0000256" key="1">
    <source>
        <dbReference type="SAM" id="Phobius"/>
    </source>
</evidence>
<evidence type="ECO:0000313" key="5">
    <source>
        <dbReference type="Proteomes" id="UP001156666"/>
    </source>
</evidence>
<dbReference type="AlphaFoldDB" id="A0AA37SQ84"/>
<keyword evidence="5" id="KW-1185">Reference proteome</keyword>
<evidence type="ECO:0000259" key="3">
    <source>
        <dbReference type="Pfam" id="PF12770"/>
    </source>
</evidence>
<dbReference type="RefSeq" id="WP_235292951.1">
    <property type="nucleotide sequence ID" value="NZ_BSOH01000023.1"/>
</dbReference>
<feature type="signal peptide" evidence="2">
    <location>
        <begin position="1"/>
        <end position="17"/>
    </location>
</feature>
<dbReference type="EMBL" id="BSOH01000023">
    <property type="protein sequence ID" value="GLR19006.1"/>
    <property type="molecule type" value="Genomic_DNA"/>
</dbReference>
<keyword evidence="1" id="KW-0812">Transmembrane</keyword>
<gene>
    <name evidence="4" type="ORF">GCM10007940_36220</name>
</gene>
<feature type="domain" description="CHAT" evidence="3">
    <location>
        <begin position="178"/>
        <end position="340"/>
    </location>
</feature>
<keyword evidence="1" id="KW-0472">Membrane</keyword>
<feature type="transmembrane region" description="Helical" evidence="1">
    <location>
        <begin position="355"/>
        <end position="374"/>
    </location>
</feature>
<reference evidence="4" key="2">
    <citation type="submission" date="2023-01" db="EMBL/GenBank/DDBJ databases">
        <title>Draft genome sequence of Portibacter lacus strain NBRC 108769.</title>
        <authorList>
            <person name="Sun Q."/>
            <person name="Mori K."/>
        </authorList>
    </citation>
    <scope>NUCLEOTIDE SEQUENCE</scope>
    <source>
        <strain evidence="4">NBRC 108769</strain>
    </source>
</reference>
<evidence type="ECO:0000313" key="4">
    <source>
        <dbReference type="EMBL" id="GLR19006.1"/>
    </source>
</evidence>
<keyword evidence="1" id="KW-1133">Transmembrane helix</keyword>
<dbReference type="Pfam" id="PF12770">
    <property type="entry name" value="CHAT"/>
    <property type="match status" value="1"/>
</dbReference>
<keyword evidence="2" id="KW-0732">Signal</keyword>
<proteinExistence type="predicted"/>
<dbReference type="InterPro" id="IPR024983">
    <property type="entry name" value="CHAT_dom"/>
</dbReference>
<feature type="chain" id="PRO_5041451321" description="CHAT domain-containing protein" evidence="2">
    <location>
        <begin position="18"/>
        <end position="387"/>
    </location>
</feature>
<sequence>MLRLLTLLLIIPINTYATPFPIHTNAAGIPIIEIQKILEESQSYIIYEEDYGILVNKDDFIVFPINNTEVHKYIDLIKKENLLFRKNPFNHQPDKFEAVMSHLYHLLIAPIKTSLQQSVHIIPSSSLSSIPWNALKNESNLYMVDQHAISIQKTINHSLQLPKRKVKTMVFAPQFTGSTYLNSKAEKETITKLFRETKNDMSHYDIIHISSHGKIDSSNWLDSGIFINNEHILRNRDIMSMCINAQLVFLNICNGGETNQKGKSIATAFQEAGAQTVVAALWEVEDQSAIKISKHFYEEIAQGEKPSEALQTALLTYRNEVELTSELNPFYWAGFQVYGENAAIIEELTYNMKRIISLVLSFLTSFSLLGYYYGGKIKGKLIEFNLV</sequence>
<comment type="caution">
    <text evidence="4">The sequence shown here is derived from an EMBL/GenBank/DDBJ whole genome shotgun (WGS) entry which is preliminary data.</text>
</comment>
<reference evidence="4" key="1">
    <citation type="journal article" date="2014" name="Int. J. Syst. Evol. Microbiol.">
        <title>Complete genome sequence of Corynebacterium casei LMG S-19264T (=DSM 44701T), isolated from a smear-ripened cheese.</title>
        <authorList>
            <consortium name="US DOE Joint Genome Institute (JGI-PGF)"/>
            <person name="Walter F."/>
            <person name="Albersmeier A."/>
            <person name="Kalinowski J."/>
            <person name="Ruckert C."/>
        </authorList>
    </citation>
    <scope>NUCLEOTIDE SEQUENCE</scope>
    <source>
        <strain evidence="4">NBRC 108769</strain>
    </source>
</reference>